<keyword evidence="3" id="KW-0731">Sigma factor</keyword>
<dbReference type="PANTHER" id="PTHR43133:SF8">
    <property type="entry name" value="RNA POLYMERASE SIGMA FACTOR HI_1459-RELATED"/>
    <property type="match status" value="1"/>
</dbReference>
<evidence type="ECO:0000259" key="7">
    <source>
        <dbReference type="Pfam" id="PF08281"/>
    </source>
</evidence>
<dbReference type="NCBIfam" id="TIGR02937">
    <property type="entry name" value="sigma70-ECF"/>
    <property type="match status" value="1"/>
</dbReference>
<dbReference type="SUPFAM" id="SSF88659">
    <property type="entry name" value="Sigma3 and sigma4 domains of RNA polymerase sigma factors"/>
    <property type="match status" value="1"/>
</dbReference>
<feature type="domain" description="RNA polymerase sigma factor 70 region 4 type 2" evidence="7">
    <location>
        <begin position="136"/>
        <end position="186"/>
    </location>
</feature>
<dbReference type="SUPFAM" id="SSF88946">
    <property type="entry name" value="Sigma2 domain of RNA polymerase sigma factors"/>
    <property type="match status" value="1"/>
</dbReference>
<comment type="similarity">
    <text evidence="1">Belongs to the sigma-70 factor family. ECF subfamily.</text>
</comment>
<dbReference type="InterPro" id="IPR013325">
    <property type="entry name" value="RNA_pol_sigma_r2"/>
</dbReference>
<dbReference type="PANTHER" id="PTHR43133">
    <property type="entry name" value="RNA POLYMERASE ECF-TYPE SIGMA FACTO"/>
    <property type="match status" value="1"/>
</dbReference>
<dbReference type="GO" id="GO:0003677">
    <property type="term" value="F:DNA binding"/>
    <property type="evidence" value="ECO:0007669"/>
    <property type="project" value="UniProtKB-KW"/>
</dbReference>
<dbReference type="Gene3D" id="1.10.10.10">
    <property type="entry name" value="Winged helix-like DNA-binding domain superfamily/Winged helix DNA-binding domain"/>
    <property type="match status" value="1"/>
</dbReference>
<dbReference type="Gene3D" id="1.10.1740.10">
    <property type="match status" value="1"/>
</dbReference>
<dbReference type="eggNOG" id="COG1595">
    <property type="taxonomic scope" value="Bacteria"/>
</dbReference>
<keyword evidence="5" id="KW-0804">Transcription</keyword>
<feature type="domain" description="RNA polymerase sigma-70 region 2" evidence="6">
    <location>
        <begin position="44"/>
        <end position="109"/>
    </location>
</feature>
<dbReference type="PATRIC" id="fig|649747.3.peg.2224"/>
<evidence type="ECO:0000256" key="5">
    <source>
        <dbReference type="ARBA" id="ARBA00023163"/>
    </source>
</evidence>
<evidence type="ECO:0000256" key="1">
    <source>
        <dbReference type="ARBA" id="ARBA00010641"/>
    </source>
</evidence>
<dbReference type="GO" id="GO:0006352">
    <property type="term" value="P:DNA-templated transcription initiation"/>
    <property type="evidence" value="ECO:0007669"/>
    <property type="project" value="InterPro"/>
</dbReference>
<comment type="caution">
    <text evidence="8">The sequence shown here is derived from an EMBL/GenBank/DDBJ whole genome shotgun (WGS) entry which is preliminary data.</text>
</comment>
<dbReference type="GO" id="GO:0016987">
    <property type="term" value="F:sigma factor activity"/>
    <property type="evidence" value="ECO:0007669"/>
    <property type="project" value="UniProtKB-KW"/>
</dbReference>
<keyword evidence="9" id="KW-1185">Reference proteome</keyword>
<dbReference type="InterPro" id="IPR007627">
    <property type="entry name" value="RNA_pol_sigma70_r2"/>
</dbReference>
<evidence type="ECO:0000256" key="4">
    <source>
        <dbReference type="ARBA" id="ARBA00023125"/>
    </source>
</evidence>
<dbReference type="InterPro" id="IPR039425">
    <property type="entry name" value="RNA_pol_sigma-70-like"/>
</dbReference>
<dbReference type="Proteomes" id="UP000016511">
    <property type="component" value="Unassembled WGS sequence"/>
</dbReference>
<dbReference type="InterPro" id="IPR014284">
    <property type="entry name" value="RNA_pol_sigma-70_dom"/>
</dbReference>
<dbReference type="HOGENOM" id="CLU_096080_1_0_9"/>
<dbReference type="STRING" id="649747.HMPREF0083_02457"/>
<dbReference type="InterPro" id="IPR013324">
    <property type="entry name" value="RNA_pol_sigma_r3/r4-like"/>
</dbReference>
<accession>U1X4I6</accession>
<sequence>MGYKNRIFSINNDVYTIKEGVSLSLKATVHLVKEDLDEQFNKIVKSYSDVLRRYCLAITRSSWEAEDLMQETWLKAFVALTKQGTHSNPKAFLFRIASNTWIDKQRKQKVILDNGIDIHTIAQENEERGEEVKEALNVIVHHLPVRQQAVLLLAEAFKFTAAETAEMLDMTEGAVKAALNRARAKLKLLRDSGLSYAEEKTYEGTIEDYRQILAKYQPEKIVLLIKQTYARNTPTMFLAVA</sequence>
<name>U1X4I6_ANEAE</name>
<evidence type="ECO:0000256" key="3">
    <source>
        <dbReference type="ARBA" id="ARBA00023082"/>
    </source>
</evidence>
<evidence type="ECO:0000313" key="8">
    <source>
        <dbReference type="EMBL" id="ERI09453.1"/>
    </source>
</evidence>
<dbReference type="EMBL" id="AWSJ01000153">
    <property type="protein sequence ID" value="ERI09453.1"/>
    <property type="molecule type" value="Genomic_DNA"/>
</dbReference>
<proteinExistence type="inferred from homology"/>
<keyword evidence="2" id="KW-0805">Transcription regulation</keyword>
<gene>
    <name evidence="8" type="ORF">HMPREF0083_02457</name>
</gene>
<dbReference type="Pfam" id="PF08281">
    <property type="entry name" value="Sigma70_r4_2"/>
    <property type="match status" value="1"/>
</dbReference>
<dbReference type="InterPro" id="IPR036388">
    <property type="entry name" value="WH-like_DNA-bd_sf"/>
</dbReference>
<evidence type="ECO:0000256" key="2">
    <source>
        <dbReference type="ARBA" id="ARBA00023015"/>
    </source>
</evidence>
<dbReference type="AlphaFoldDB" id="U1X4I6"/>
<evidence type="ECO:0000313" key="9">
    <source>
        <dbReference type="Proteomes" id="UP000016511"/>
    </source>
</evidence>
<evidence type="ECO:0000259" key="6">
    <source>
        <dbReference type="Pfam" id="PF04542"/>
    </source>
</evidence>
<dbReference type="Pfam" id="PF04542">
    <property type="entry name" value="Sigma70_r2"/>
    <property type="match status" value="1"/>
</dbReference>
<protein>
    <submittedName>
        <fullName evidence="8">Sigma-70 region 2</fullName>
    </submittedName>
</protein>
<dbReference type="InterPro" id="IPR013249">
    <property type="entry name" value="RNA_pol_sigma70_r4_t2"/>
</dbReference>
<keyword evidence="4" id="KW-0238">DNA-binding</keyword>
<organism evidence="8 9">
    <name type="scientific">Aneurinibacillus aneurinilyticus ATCC 12856</name>
    <dbReference type="NCBI Taxonomy" id="649747"/>
    <lineage>
        <taxon>Bacteria</taxon>
        <taxon>Bacillati</taxon>
        <taxon>Bacillota</taxon>
        <taxon>Bacilli</taxon>
        <taxon>Bacillales</taxon>
        <taxon>Paenibacillaceae</taxon>
        <taxon>Aneurinibacillus group</taxon>
        <taxon>Aneurinibacillus</taxon>
    </lineage>
</organism>
<dbReference type="CDD" id="cd06171">
    <property type="entry name" value="Sigma70_r4"/>
    <property type="match status" value="1"/>
</dbReference>
<reference evidence="8 9" key="1">
    <citation type="submission" date="2013-08" db="EMBL/GenBank/DDBJ databases">
        <authorList>
            <person name="Weinstock G."/>
            <person name="Sodergren E."/>
            <person name="Wylie T."/>
            <person name="Fulton L."/>
            <person name="Fulton R."/>
            <person name="Fronick C."/>
            <person name="O'Laughlin M."/>
            <person name="Godfrey J."/>
            <person name="Miner T."/>
            <person name="Herter B."/>
            <person name="Appelbaum E."/>
            <person name="Cordes M."/>
            <person name="Lek S."/>
            <person name="Wollam A."/>
            <person name="Pepin K.H."/>
            <person name="Palsikar V.B."/>
            <person name="Mitreva M."/>
            <person name="Wilson R.K."/>
        </authorList>
    </citation>
    <scope>NUCLEOTIDE SEQUENCE [LARGE SCALE GENOMIC DNA]</scope>
    <source>
        <strain evidence="8 9">ATCC 12856</strain>
    </source>
</reference>